<evidence type="ECO:0000256" key="1">
    <source>
        <dbReference type="SAM" id="Phobius"/>
    </source>
</evidence>
<dbReference type="SUPFAM" id="SSF56436">
    <property type="entry name" value="C-type lectin-like"/>
    <property type="match status" value="1"/>
</dbReference>
<keyword evidence="1" id="KW-0812">Transmembrane</keyword>
<name>A0A814ELG9_9BILA</name>
<feature type="transmembrane region" description="Helical" evidence="1">
    <location>
        <begin position="147"/>
        <end position="165"/>
    </location>
</feature>
<keyword evidence="4" id="KW-1185">Reference proteome</keyword>
<dbReference type="SMART" id="SM00034">
    <property type="entry name" value="CLECT"/>
    <property type="match status" value="1"/>
</dbReference>
<keyword evidence="1" id="KW-0472">Membrane</keyword>
<reference evidence="3" key="1">
    <citation type="submission" date="2021-02" db="EMBL/GenBank/DDBJ databases">
        <authorList>
            <person name="Nowell W R."/>
        </authorList>
    </citation>
    <scope>NUCLEOTIDE SEQUENCE</scope>
    <source>
        <strain evidence="3">Ploen Becks lab</strain>
    </source>
</reference>
<dbReference type="Proteomes" id="UP000663879">
    <property type="component" value="Unassembled WGS sequence"/>
</dbReference>
<proteinExistence type="predicted"/>
<dbReference type="Gene3D" id="3.10.100.10">
    <property type="entry name" value="Mannose-Binding Protein A, subunit A"/>
    <property type="match status" value="1"/>
</dbReference>
<feature type="domain" description="C-type lectin" evidence="2">
    <location>
        <begin position="62"/>
        <end position="187"/>
    </location>
</feature>
<evidence type="ECO:0000259" key="2">
    <source>
        <dbReference type="SMART" id="SM00034"/>
    </source>
</evidence>
<comment type="caution">
    <text evidence="3">The sequence shown here is derived from an EMBL/GenBank/DDBJ whole genome shotgun (WGS) entry which is preliminary data.</text>
</comment>
<evidence type="ECO:0000313" key="3">
    <source>
        <dbReference type="EMBL" id="CAF0967861.1"/>
    </source>
</evidence>
<dbReference type="EMBL" id="CAJNOC010003104">
    <property type="protein sequence ID" value="CAF0967861.1"/>
    <property type="molecule type" value="Genomic_DNA"/>
</dbReference>
<dbReference type="AlphaFoldDB" id="A0A814ELG9"/>
<dbReference type="InterPro" id="IPR001304">
    <property type="entry name" value="C-type_lectin-like"/>
</dbReference>
<organism evidence="3 4">
    <name type="scientific">Brachionus calyciflorus</name>
    <dbReference type="NCBI Taxonomy" id="104777"/>
    <lineage>
        <taxon>Eukaryota</taxon>
        <taxon>Metazoa</taxon>
        <taxon>Spiralia</taxon>
        <taxon>Gnathifera</taxon>
        <taxon>Rotifera</taxon>
        <taxon>Eurotatoria</taxon>
        <taxon>Monogononta</taxon>
        <taxon>Pseudotrocha</taxon>
        <taxon>Ploima</taxon>
        <taxon>Brachionidae</taxon>
        <taxon>Brachionus</taxon>
    </lineage>
</organism>
<evidence type="ECO:0000313" key="4">
    <source>
        <dbReference type="Proteomes" id="UP000663879"/>
    </source>
</evidence>
<dbReference type="InterPro" id="IPR016187">
    <property type="entry name" value="CTDL_fold"/>
</dbReference>
<protein>
    <recommendedName>
        <fullName evidence="2">C-type lectin domain-containing protein</fullName>
    </recommendedName>
</protein>
<dbReference type="InterPro" id="IPR016186">
    <property type="entry name" value="C-type_lectin-like/link_sf"/>
</dbReference>
<gene>
    <name evidence="3" type="ORF">OXX778_LOCUS14760</name>
</gene>
<keyword evidence="1" id="KW-1133">Transmembrane helix</keyword>
<accession>A0A814ELG9</accession>
<sequence length="190" mass="21356">MKVDNSIRSTLSSRSLTFSNLSSTTSIQSSSTTLDIACINSVCICIDNLSFYSTIQQKCVKCRPEWFPFKNVCYKSFSELRKWEDYVSYCASINSTLLIADDPEKFDFFRNVSKNIPKVDSNTRTFVNAKITTASVYQWMNNKPINASYFAISIVLTVNFCFAYSSTANFLLVVASCSSVTSNGICEYSE</sequence>
<dbReference type="OrthoDB" id="7357196at2759"/>